<dbReference type="PRINTS" id="PR00260">
    <property type="entry name" value="CHEMTRNSDUCR"/>
</dbReference>
<name>A0A975GPX5_9BACT</name>
<comment type="subcellular location">
    <subcellularLocation>
        <location evidence="1">Membrane</location>
    </subcellularLocation>
</comment>
<evidence type="ECO:0000256" key="5">
    <source>
        <dbReference type="SAM" id="MobiDB-lite"/>
    </source>
</evidence>
<accession>A0A975GPX5</accession>
<evidence type="ECO:0000313" key="9">
    <source>
        <dbReference type="EMBL" id="QTA88348.1"/>
    </source>
</evidence>
<dbReference type="SUPFAM" id="SSF58104">
    <property type="entry name" value="Methyl-accepting chemotaxis protein (MCP) signaling domain"/>
    <property type="match status" value="1"/>
</dbReference>
<feature type="domain" description="HAMP" evidence="8">
    <location>
        <begin position="336"/>
        <end position="388"/>
    </location>
</feature>
<protein>
    <submittedName>
        <fullName evidence="9">Methyl-accepting chemotaxis protein signailing-domain containing protein, HAMP domain-containing</fullName>
    </submittedName>
</protein>
<dbReference type="KEGG" id="dmm:dnm_043920"/>
<dbReference type="Gene3D" id="1.10.287.950">
    <property type="entry name" value="Methyl-accepting chemotaxis protein"/>
    <property type="match status" value="1"/>
</dbReference>
<dbReference type="EMBL" id="CP061800">
    <property type="protein sequence ID" value="QTA88348.1"/>
    <property type="molecule type" value="Genomic_DNA"/>
</dbReference>
<dbReference type="InterPro" id="IPR051310">
    <property type="entry name" value="MCP_chemotaxis"/>
</dbReference>
<dbReference type="GO" id="GO:0004888">
    <property type="term" value="F:transmembrane signaling receptor activity"/>
    <property type="evidence" value="ECO:0007669"/>
    <property type="project" value="InterPro"/>
</dbReference>
<dbReference type="AlphaFoldDB" id="A0A975GPX5"/>
<keyword evidence="6" id="KW-0472">Membrane</keyword>
<dbReference type="PANTHER" id="PTHR43531:SF11">
    <property type="entry name" value="METHYL-ACCEPTING CHEMOTAXIS PROTEIN 3"/>
    <property type="match status" value="1"/>
</dbReference>
<sequence>MKNFRLGTKISLGFGLLIVIMLFLGITAAWNMSNVKDQSGVLDEEYVPQVKIAGNLERFLLQTMFNMRGYGLTGEKEYFEEGKKKLEAVKKYVTEAKDLTASLPQLTKFRDAIREIEAEILAYEKFTNETVERNEQIAKNYEMLNDSAGRFMESCDAFLGHQNETLETEMFAEFEPARLSERLKKIILVNKVIDLGNATRVATYKSQTLRSPQHIRDAQKNFDVMEKNFQELLSFTRLNENITRIHKINEAIGVYKNVMNDLLTNWLALQELDKKQSAAAGRVLESVQAVVVKGMTETETIAEQTVSSLSSAFKIIIIGIIIAVIVGIGAAFFMTRFLTRPLREAVRTSNKISEGDLTVQIQVRTRDETGQLLAAMKNMVSKLKEIVTEVSRTSDNVALGSQQLSSSSEEMSQASSQQAGSTEEVSSSMEEMSANIRQNADNAMETQRIALKSAEDAQESGKAVTKTVTAMKEIAEQILIIEDIARQTDLLALNAAIEAARAGEYGQGFAVVASEVRKLSERSQKAARKINKLSVSSVEVAERAGEMLARLVPDIQKTAELVQEISAATNEQDRGAAQINLSVQQLNQVVQQNATASEETASTAEELSSQADQLRRVITFFRLNGNTPKTESHSEKERKSEDKNITTRENRTEDSEHPSEIKYHSPLEENEKGKIKSVVGNFKSFFNINEKDGYDDDDEFEKY</sequence>
<reference evidence="9" key="1">
    <citation type="journal article" date="2021" name="Microb. Physiol.">
        <title>Proteogenomic Insights into the Physiology of Marine, Sulfate-Reducing, Filamentous Desulfonema limicola and Desulfonema magnum.</title>
        <authorList>
            <person name="Schnaars V."/>
            <person name="Wohlbrand L."/>
            <person name="Scheve S."/>
            <person name="Hinrichs C."/>
            <person name="Reinhardt R."/>
            <person name="Rabus R."/>
        </authorList>
    </citation>
    <scope>NUCLEOTIDE SEQUENCE</scope>
    <source>
        <strain evidence="9">4be13</strain>
    </source>
</reference>
<dbReference type="InterPro" id="IPR004089">
    <property type="entry name" value="MCPsignal_dom"/>
</dbReference>
<feature type="region of interest" description="Disordered" evidence="5">
    <location>
        <begin position="622"/>
        <end position="672"/>
    </location>
</feature>
<organism evidence="9 10">
    <name type="scientific">Desulfonema magnum</name>
    <dbReference type="NCBI Taxonomy" id="45655"/>
    <lineage>
        <taxon>Bacteria</taxon>
        <taxon>Pseudomonadati</taxon>
        <taxon>Thermodesulfobacteriota</taxon>
        <taxon>Desulfobacteria</taxon>
        <taxon>Desulfobacterales</taxon>
        <taxon>Desulfococcaceae</taxon>
        <taxon>Desulfonema</taxon>
    </lineage>
</organism>
<dbReference type="Pfam" id="PF00672">
    <property type="entry name" value="HAMP"/>
    <property type="match status" value="1"/>
</dbReference>
<dbReference type="Pfam" id="PF00015">
    <property type="entry name" value="MCPsignal"/>
    <property type="match status" value="1"/>
</dbReference>
<dbReference type="CDD" id="cd06225">
    <property type="entry name" value="HAMP"/>
    <property type="match status" value="1"/>
</dbReference>
<evidence type="ECO:0000256" key="2">
    <source>
        <dbReference type="ARBA" id="ARBA00022500"/>
    </source>
</evidence>
<dbReference type="InterPro" id="IPR003660">
    <property type="entry name" value="HAMP_dom"/>
</dbReference>
<dbReference type="SMART" id="SM00283">
    <property type="entry name" value="MA"/>
    <property type="match status" value="1"/>
</dbReference>
<keyword evidence="4" id="KW-0807">Transducer</keyword>
<feature type="transmembrane region" description="Helical" evidence="6">
    <location>
        <begin position="12"/>
        <end position="30"/>
    </location>
</feature>
<evidence type="ECO:0000313" key="10">
    <source>
        <dbReference type="Proteomes" id="UP000663722"/>
    </source>
</evidence>
<keyword evidence="6" id="KW-0812">Transmembrane</keyword>
<gene>
    <name evidence="9" type="ORF">dnm_043920</name>
</gene>
<feature type="domain" description="Methyl-accepting transducer" evidence="7">
    <location>
        <begin position="393"/>
        <end position="608"/>
    </location>
</feature>
<evidence type="ECO:0000256" key="6">
    <source>
        <dbReference type="SAM" id="Phobius"/>
    </source>
</evidence>
<evidence type="ECO:0000256" key="4">
    <source>
        <dbReference type="PROSITE-ProRule" id="PRU00284"/>
    </source>
</evidence>
<dbReference type="PROSITE" id="PS50885">
    <property type="entry name" value="HAMP"/>
    <property type="match status" value="1"/>
</dbReference>
<dbReference type="PANTHER" id="PTHR43531">
    <property type="entry name" value="PROTEIN ICFG"/>
    <property type="match status" value="1"/>
</dbReference>
<evidence type="ECO:0000259" key="8">
    <source>
        <dbReference type="PROSITE" id="PS50885"/>
    </source>
</evidence>
<evidence type="ECO:0000259" key="7">
    <source>
        <dbReference type="PROSITE" id="PS50111"/>
    </source>
</evidence>
<keyword evidence="10" id="KW-1185">Reference proteome</keyword>
<keyword evidence="6" id="KW-1133">Transmembrane helix</keyword>
<dbReference type="InterPro" id="IPR004090">
    <property type="entry name" value="Chemotax_Me-accpt_rcpt"/>
</dbReference>
<dbReference type="SMART" id="SM00304">
    <property type="entry name" value="HAMP"/>
    <property type="match status" value="1"/>
</dbReference>
<dbReference type="FunFam" id="1.10.287.950:FF:000001">
    <property type="entry name" value="Methyl-accepting chemotaxis sensory transducer"/>
    <property type="match status" value="1"/>
</dbReference>
<keyword evidence="2" id="KW-0145">Chemotaxis</keyword>
<evidence type="ECO:0000256" key="3">
    <source>
        <dbReference type="ARBA" id="ARBA00029447"/>
    </source>
</evidence>
<dbReference type="PROSITE" id="PS50111">
    <property type="entry name" value="CHEMOTAXIS_TRANSDUC_2"/>
    <property type="match status" value="1"/>
</dbReference>
<feature type="region of interest" description="Disordered" evidence="5">
    <location>
        <begin position="400"/>
        <end position="432"/>
    </location>
</feature>
<dbReference type="GO" id="GO:0005886">
    <property type="term" value="C:plasma membrane"/>
    <property type="evidence" value="ECO:0007669"/>
    <property type="project" value="TreeGrafter"/>
</dbReference>
<dbReference type="RefSeq" id="WP_207683149.1">
    <property type="nucleotide sequence ID" value="NZ_CP061800.1"/>
</dbReference>
<evidence type="ECO:0000256" key="1">
    <source>
        <dbReference type="ARBA" id="ARBA00004370"/>
    </source>
</evidence>
<proteinExistence type="inferred from homology"/>
<comment type="similarity">
    <text evidence="3">Belongs to the methyl-accepting chemotaxis (MCP) protein family.</text>
</comment>
<feature type="transmembrane region" description="Helical" evidence="6">
    <location>
        <begin position="312"/>
        <end position="333"/>
    </location>
</feature>
<dbReference type="Proteomes" id="UP000663722">
    <property type="component" value="Chromosome"/>
</dbReference>
<feature type="compositionally biased region" description="Basic and acidic residues" evidence="5">
    <location>
        <begin position="630"/>
        <end position="672"/>
    </location>
</feature>
<dbReference type="GO" id="GO:0006935">
    <property type="term" value="P:chemotaxis"/>
    <property type="evidence" value="ECO:0007669"/>
    <property type="project" value="UniProtKB-KW"/>
</dbReference>
<dbReference type="GO" id="GO:0007165">
    <property type="term" value="P:signal transduction"/>
    <property type="evidence" value="ECO:0007669"/>
    <property type="project" value="UniProtKB-KW"/>
</dbReference>